<accession>A0A1X6MRA4</accession>
<evidence type="ECO:0000256" key="1">
    <source>
        <dbReference type="SAM" id="MobiDB-lite"/>
    </source>
</evidence>
<feature type="domain" description="BTB" evidence="2">
    <location>
        <begin position="80"/>
        <end position="153"/>
    </location>
</feature>
<reference evidence="3 4" key="1">
    <citation type="submission" date="2017-04" db="EMBL/GenBank/DDBJ databases">
        <title>Genome Sequence of the Model Brown-Rot Fungus Postia placenta SB12.</title>
        <authorList>
            <consortium name="DOE Joint Genome Institute"/>
            <person name="Gaskell J."/>
            <person name="Kersten P."/>
            <person name="Larrondo L.F."/>
            <person name="Canessa P."/>
            <person name="Martinez D."/>
            <person name="Hibbett D."/>
            <person name="Schmoll M."/>
            <person name="Kubicek C.P."/>
            <person name="Martinez A.T."/>
            <person name="Yadav J."/>
            <person name="Master E."/>
            <person name="Magnuson J.K."/>
            <person name="James T."/>
            <person name="Yaver D."/>
            <person name="Berka R."/>
            <person name="Labutti K."/>
            <person name="Lipzen A."/>
            <person name="Aerts A."/>
            <person name="Barry K."/>
            <person name="Henrissat B."/>
            <person name="Blanchette R."/>
            <person name="Grigoriev I."/>
            <person name="Cullen D."/>
        </authorList>
    </citation>
    <scope>NUCLEOTIDE SEQUENCE [LARGE SCALE GENOMIC DNA]</scope>
    <source>
        <strain evidence="3 4">MAD-698-R-SB12</strain>
    </source>
</reference>
<dbReference type="GeneID" id="36331493"/>
<gene>
    <name evidence="3" type="ORF">POSPLADRAFT_1151541</name>
</gene>
<feature type="region of interest" description="Disordered" evidence="1">
    <location>
        <begin position="1"/>
        <end position="51"/>
    </location>
</feature>
<dbReference type="Pfam" id="PF00651">
    <property type="entry name" value="BTB"/>
    <property type="match status" value="1"/>
</dbReference>
<keyword evidence="4" id="KW-1185">Reference proteome</keyword>
<dbReference type="STRING" id="670580.A0A1X6MRA4"/>
<sequence>MSFALPWYPDRDFIEPDGVEPPPSDELDEDSTESQSPAAEPTSPVEEEAKSEPIIRSAEYFFEDQFVFFRVVASLTGQSDDGWIKRPATVYKVHQYFFVRDSEVFRDMFTCPTGEQTEEGRTEATAILLPGVSHHEIECLLSFLYKGMYDHTKYVGDWIALLSIASRYMFDGILSRAIREIELQHSSIVPVKRIVLAVKHDIPQWLKPAYSELCLRDRALSSHEAEALGLPTAIRLAEAREKMLLKRIARLNQPVSKIVCPKGKEGCRCCEHARQREVTKSATAEEEKQLAEHVVEEIFGL</sequence>
<dbReference type="Gene3D" id="3.30.710.10">
    <property type="entry name" value="Potassium Channel Kv1.1, Chain A"/>
    <property type="match status" value="1"/>
</dbReference>
<proteinExistence type="predicted"/>
<dbReference type="Proteomes" id="UP000194127">
    <property type="component" value="Unassembled WGS sequence"/>
</dbReference>
<evidence type="ECO:0000259" key="2">
    <source>
        <dbReference type="PROSITE" id="PS50097"/>
    </source>
</evidence>
<dbReference type="InterPro" id="IPR000210">
    <property type="entry name" value="BTB/POZ_dom"/>
</dbReference>
<evidence type="ECO:0000313" key="3">
    <source>
        <dbReference type="EMBL" id="OSX58819.1"/>
    </source>
</evidence>
<dbReference type="AlphaFoldDB" id="A0A1X6MRA4"/>
<dbReference type="CDD" id="cd18186">
    <property type="entry name" value="BTB_POZ_ZBTB_KLHL-like"/>
    <property type="match status" value="1"/>
</dbReference>
<dbReference type="EMBL" id="KZ110603">
    <property type="protein sequence ID" value="OSX58819.1"/>
    <property type="molecule type" value="Genomic_DNA"/>
</dbReference>
<dbReference type="PROSITE" id="PS50097">
    <property type="entry name" value="BTB"/>
    <property type="match status" value="1"/>
</dbReference>
<dbReference type="RefSeq" id="XP_024335613.1">
    <property type="nucleotide sequence ID" value="XM_024486544.1"/>
</dbReference>
<dbReference type="SUPFAM" id="SSF54695">
    <property type="entry name" value="POZ domain"/>
    <property type="match status" value="1"/>
</dbReference>
<name>A0A1X6MRA4_9APHY</name>
<evidence type="ECO:0000313" key="4">
    <source>
        <dbReference type="Proteomes" id="UP000194127"/>
    </source>
</evidence>
<dbReference type="OrthoDB" id="3223751at2759"/>
<feature type="compositionally biased region" description="Acidic residues" evidence="1">
    <location>
        <begin position="15"/>
        <end position="32"/>
    </location>
</feature>
<dbReference type="InterPro" id="IPR011333">
    <property type="entry name" value="SKP1/BTB/POZ_sf"/>
</dbReference>
<protein>
    <recommendedName>
        <fullName evidence="2">BTB domain-containing protein</fullName>
    </recommendedName>
</protein>
<organism evidence="3 4">
    <name type="scientific">Postia placenta MAD-698-R-SB12</name>
    <dbReference type="NCBI Taxonomy" id="670580"/>
    <lineage>
        <taxon>Eukaryota</taxon>
        <taxon>Fungi</taxon>
        <taxon>Dikarya</taxon>
        <taxon>Basidiomycota</taxon>
        <taxon>Agaricomycotina</taxon>
        <taxon>Agaricomycetes</taxon>
        <taxon>Polyporales</taxon>
        <taxon>Adustoporiaceae</taxon>
        <taxon>Rhodonia</taxon>
    </lineage>
</organism>